<keyword evidence="3" id="KW-1185">Reference proteome</keyword>
<reference evidence="3" key="1">
    <citation type="journal article" date="2019" name="Int. J. Syst. Evol. Microbiol.">
        <title>The Global Catalogue of Microorganisms (GCM) 10K type strain sequencing project: providing services to taxonomists for standard genome sequencing and annotation.</title>
        <authorList>
            <consortium name="The Broad Institute Genomics Platform"/>
            <consortium name="The Broad Institute Genome Sequencing Center for Infectious Disease"/>
            <person name="Wu L."/>
            <person name="Ma J."/>
        </authorList>
    </citation>
    <scope>NUCLEOTIDE SEQUENCE [LARGE SCALE GENOMIC DNA]</scope>
    <source>
        <strain evidence="3">KCTC 33676</strain>
    </source>
</reference>
<name>A0ABW5RCF4_9BACL</name>
<dbReference type="Proteomes" id="UP001597497">
    <property type="component" value="Unassembled WGS sequence"/>
</dbReference>
<comment type="caution">
    <text evidence="2">The sequence shown here is derived from an EMBL/GenBank/DDBJ whole genome shotgun (WGS) entry which is preliminary data.</text>
</comment>
<feature type="compositionally biased region" description="Polar residues" evidence="1">
    <location>
        <begin position="18"/>
        <end position="32"/>
    </location>
</feature>
<evidence type="ECO:0000256" key="1">
    <source>
        <dbReference type="SAM" id="MobiDB-lite"/>
    </source>
</evidence>
<dbReference type="EMBL" id="JBHUMM010000043">
    <property type="protein sequence ID" value="MFD2672637.1"/>
    <property type="molecule type" value="Genomic_DNA"/>
</dbReference>
<feature type="compositionally biased region" description="Low complexity" evidence="1">
    <location>
        <begin position="67"/>
        <end position="78"/>
    </location>
</feature>
<evidence type="ECO:0000313" key="2">
    <source>
        <dbReference type="EMBL" id="MFD2672637.1"/>
    </source>
</evidence>
<feature type="region of interest" description="Disordered" evidence="1">
    <location>
        <begin position="59"/>
        <end position="90"/>
    </location>
</feature>
<feature type="compositionally biased region" description="Polar residues" evidence="1">
    <location>
        <begin position="79"/>
        <end position="90"/>
    </location>
</feature>
<gene>
    <name evidence="2" type="ORF">ACFSUC_13800</name>
</gene>
<evidence type="ECO:0000313" key="3">
    <source>
        <dbReference type="Proteomes" id="UP001597497"/>
    </source>
</evidence>
<accession>A0ABW5RCF4</accession>
<protein>
    <submittedName>
        <fullName evidence="2">Uncharacterized protein</fullName>
    </submittedName>
</protein>
<proteinExistence type="predicted"/>
<feature type="region of interest" description="Disordered" evidence="1">
    <location>
        <begin position="1"/>
        <end position="32"/>
    </location>
</feature>
<dbReference type="RefSeq" id="WP_379930203.1">
    <property type="nucleotide sequence ID" value="NZ_JBHUMM010000043.1"/>
</dbReference>
<organism evidence="2 3">
    <name type="scientific">Marinicrinis sediminis</name>
    <dbReference type="NCBI Taxonomy" id="1652465"/>
    <lineage>
        <taxon>Bacteria</taxon>
        <taxon>Bacillati</taxon>
        <taxon>Bacillota</taxon>
        <taxon>Bacilli</taxon>
        <taxon>Bacillales</taxon>
        <taxon>Paenibacillaceae</taxon>
    </lineage>
</organism>
<sequence length="282" mass="31440">MKYQAHTGGSPSRAAKTPPSQSQAMKKTDSSNRMMQLQQKMGNQALQRMLQTGFAPAIQRKSTQEGEASLELSASSAAPQNNESLTGTSFSSENSLIQRKVVMGVNSSNVITSVVFDSRPSWRVHVRNHFGDYDADQENIRHKVGWNVLERQIAEALVGQTLDQAYQVLKGEGVTPSGKDSESIRAAITEWGGQVFNNLDNLFLGDAEDNQALGRKAPQANRLLKKAEAGTLKYPVKVKFPNSTSIWQLNDIEDVKDWWTNVQGDWEDYTDIQYLENEFQDI</sequence>